<dbReference type="AlphaFoldDB" id="A0A7H1DWG0"/>
<keyword evidence="3" id="KW-1185">Reference proteome</keyword>
<dbReference type="SUPFAM" id="SSF53448">
    <property type="entry name" value="Nucleotide-diphospho-sugar transferases"/>
    <property type="match status" value="1"/>
</dbReference>
<gene>
    <name evidence="2" type="ORF">H0S70_13505</name>
</gene>
<organism evidence="2 3">
    <name type="scientific">Chryseobacterium manosquense</name>
    <dbReference type="NCBI Taxonomy" id="2754694"/>
    <lineage>
        <taxon>Bacteria</taxon>
        <taxon>Pseudomonadati</taxon>
        <taxon>Bacteroidota</taxon>
        <taxon>Flavobacteriia</taxon>
        <taxon>Flavobacteriales</taxon>
        <taxon>Weeksellaceae</taxon>
        <taxon>Chryseobacterium group</taxon>
        <taxon>Chryseobacterium</taxon>
    </lineage>
</organism>
<evidence type="ECO:0000313" key="2">
    <source>
        <dbReference type="EMBL" id="QNS41318.1"/>
    </source>
</evidence>
<dbReference type="InterPro" id="IPR001173">
    <property type="entry name" value="Glyco_trans_2-like"/>
</dbReference>
<dbReference type="Gene3D" id="3.90.550.10">
    <property type="entry name" value="Spore Coat Polysaccharide Biosynthesis Protein SpsA, Chain A"/>
    <property type="match status" value="1"/>
</dbReference>
<evidence type="ECO:0000313" key="3">
    <source>
        <dbReference type="Proteomes" id="UP000516438"/>
    </source>
</evidence>
<sequence length="283" mass="33701">MVFLDKILFIIVTYKIKYYEAHSYISLKESFLSSNSKYDEKLNIFIVDNTDIDGWDLSSYLEQDENVKVVYNKLNNPGLSYAYNRGAEFAKSNGFSWIVLLDQDTELPLNFYVEYRKATENDNNTLIKVPITLINKERILSPVKYIFFKSYLYENLDAGIMELKKNSFINTGMLINTDFFIRTGGYNEKIKLDFTDHDFIYKCKKTINNFEVMDVKLIQDFSSETNNQDQAKKRYKFYLRDLKEFKKNKDNRFLLFLNADFFRLVKLTIQYKTIDFIKIRFSL</sequence>
<keyword evidence="2" id="KW-0808">Transferase</keyword>
<dbReference type="GO" id="GO:0016740">
    <property type="term" value="F:transferase activity"/>
    <property type="evidence" value="ECO:0007669"/>
    <property type="project" value="UniProtKB-KW"/>
</dbReference>
<dbReference type="EMBL" id="CP060203">
    <property type="protein sequence ID" value="QNS41318.1"/>
    <property type="molecule type" value="Genomic_DNA"/>
</dbReference>
<dbReference type="KEGG" id="cmaq:H0S70_13505"/>
<dbReference type="Proteomes" id="UP000516438">
    <property type="component" value="Chromosome"/>
</dbReference>
<reference evidence="2 3" key="1">
    <citation type="submission" date="2020-07" db="EMBL/GenBank/DDBJ databases">
        <title>Complete genome and description of Chryseobacterium manosquense strain Marseille-Q2069 sp. nov.</title>
        <authorList>
            <person name="Boxberger M."/>
        </authorList>
    </citation>
    <scope>NUCLEOTIDE SEQUENCE [LARGE SCALE GENOMIC DNA]</scope>
    <source>
        <strain evidence="2 3">Marseille-Q2069</strain>
    </source>
</reference>
<proteinExistence type="predicted"/>
<feature type="domain" description="Glycosyltransferase 2-like" evidence="1">
    <location>
        <begin position="27"/>
        <end position="154"/>
    </location>
</feature>
<protein>
    <submittedName>
        <fullName evidence="2">Glycosyltransferase</fullName>
    </submittedName>
</protein>
<dbReference type="Pfam" id="PF00535">
    <property type="entry name" value="Glycos_transf_2"/>
    <property type="match status" value="1"/>
</dbReference>
<accession>A0A7H1DWG0</accession>
<evidence type="ECO:0000259" key="1">
    <source>
        <dbReference type="Pfam" id="PF00535"/>
    </source>
</evidence>
<dbReference type="InterPro" id="IPR029044">
    <property type="entry name" value="Nucleotide-diphossugar_trans"/>
</dbReference>
<dbReference type="RefSeq" id="WP_188321165.1">
    <property type="nucleotide sequence ID" value="NZ_CP060203.1"/>
</dbReference>
<name>A0A7H1DWG0_9FLAO</name>